<dbReference type="InterPro" id="IPR040605">
    <property type="entry name" value="Glyco_hydro2_dom5"/>
</dbReference>
<comment type="similarity">
    <text evidence="1">Belongs to the glycosyl hydrolase 2 family.</text>
</comment>
<keyword evidence="4" id="KW-0732">Signal</keyword>
<dbReference type="SUPFAM" id="SSF49303">
    <property type="entry name" value="beta-Galactosidase/glucuronidase domain"/>
    <property type="match status" value="1"/>
</dbReference>
<feature type="domain" description="DUF4982" evidence="7">
    <location>
        <begin position="647"/>
        <end position="703"/>
    </location>
</feature>
<gene>
    <name evidence="9" type="ORF">MZV50_13300</name>
</gene>
<dbReference type="InterPro" id="IPR008979">
    <property type="entry name" value="Galactose-bd-like_sf"/>
</dbReference>
<keyword evidence="3" id="KW-0326">Glycosidase</keyword>
<dbReference type="InterPro" id="IPR013783">
    <property type="entry name" value="Ig-like_fold"/>
</dbReference>
<feature type="signal peptide" evidence="4">
    <location>
        <begin position="1"/>
        <end position="25"/>
    </location>
</feature>
<dbReference type="PROSITE" id="PS00608">
    <property type="entry name" value="GLYCOSYL_HYDROL_F2_2"/>
    <property type="match status" value="1"/>
</dbReference>
<keyword evidence="2" id="KW-0378">Hydrolase</keyword>
<name>A0ABY5A0X6_9CAUL</name>
<dbReference type="SUPFAM" id="SSF49785">
    <property type="entry name" value="Galactose-binding domain-like"/>
    <property type="match status" value="1"/>
</dbReference>
<feature type="domain" description="Glycoside hydrolase family 2 immunoglobulin-like beta-sandwich" evidence="5">
    <location>
        <begin position="250"/>
        <end position="344"/>
    </location>
</feature>
<dbReference type="Gene3D" id="3.20.20.80">
    <property type="entry name" value="Glycosidases"/>
    <property type="match status" value="1"/>
</dbReference>
<dbReference type="Pfam" id="PF00703">
    <property type="entry name" value="Glyco_hydro_2"/>
    <property type="match status" value="1"/>
</dbReference>
<evidence type="ECO:0000259" key="5">
    <source>
        <dbReference type="Pfam" id="PF00703"/>
    </source>
</evidence>
<reference evidence="9 10" key="1">
    <citation type="submission" date="2022-04" db="EMBL/GenBank/DDBJ databases">
        <title>Genome sequence of soybean root-associated Caulobacter segnis RL271.</title>
        <authorList>
            <person name="Longley R."/>
            <person name="Bonito G."/>
            <person name="Trigodet F."/>
            <person name="Crosson S."/>
            <person name="Fiebig A."/>
        </authorList>
    </citation>
    <scope>NUCLEOTIDE SEQUENCE [LARGE SCALE GENOMIC DNA]</scope>
    <source>
        <strain evidence="9 10">RL271</strain>
    </source>
</reference>
<evidence type="ECO:0000256" key="2">
    <source>
        <dbReference type="ARBA" id="ARBA00022801"/>
    </source>
</evidence>
<dbReference type="InterPro" id="IPR036156">
    <property type="entry name" value="Beta-gal/glucu_dom_sf"/>
</dbReference>
<dbReference type="Gene3D" id="2.60.120.260">
    <property type="entry name" value="Galactose-binding domain-like"/>
    <property type="match status" value="1"/>
</dbReference>
<dbReference type="InterPro" id="IPR023232">
    <property type="entry name" value="Glyco_hydro_2_AS"/>
</dbReference>
<keyword evidence="10" id="KW-1185">Reference proteome</keyword>
<dbReference type="NCBIfam" id="NF041462">
    <property type="entry name" value="GalA"/>
    <property type="match status" value="1"/>
</dbReference>
<dbReference type="Pfam" id="PF18565">
    <property type="entry name" value="Glyco_hydro2_C5"/>
    <property type="match status" value="1"/>
</dbReference>
<dbReference type="PANTHER" id="PTHR42732">
    <property type="entry name" value="BETA-GALACTOSIDASE"/>
    <property type="match status" value="1"/>
</dbReference>
<dbReference type="InterPro" id="IPR006101">
    <property type="entry name" value="Glyco_hydro_2"/>
</dbReference>
<sequence length="823" mass="90447">MIDRRSLIRALPLAGAAIGPALASAAEPARSPQAPSPRQRIRLDDGWRFAFGHAADPDRDFGFGAIQDTFAKQGRSGAKPAAADYDDGGWRAVTLPHDWAVELPFVQNNAFTRNPADKDDEDPAAAHGYKPVGRAFPETSVGWYRTVLPISPADAGSRVSLEFDGAFRDSTVILNGYVVAQHRGGYTAFAVDITEFLNTDDKPNVLLVRVDASLGEGWFYEGAGLYRHVWLVKTSPVHVPKWGVFVRAGRDGRVEADIEVANHRDAPANATIEAVVLDAAGTPVATATTGRAVGGWRTETVALACAIPSPRLWSTDAPNLYVLRVTLREGQAIRDTYETRFGVRDVRFDAREGFFLNDRPLKLKGVNNHQDHAGVGAAIPDALQVWRLKQLKALGANAYRASHNPPTPELLDACDELGLLVIDETRQMSSAPEPLDELRGLIRRDRNHPCVMLWSIGNEEPQQGTPRGGKIAKAMAREIRALDPTRKIIAAMNRGQGDGITEALDVMGFNYHEDLIEPFRARYPDMPIIGTETASAVSTRGEYARDNQRAVVSSYDVDAPYWGKTAHAWWSLYNAKPYLLGGFVWTGFDYRGEPTPFNWWPSVASNFGIMDSCGLPKDIYYYYQAWWRPELPVLHLLPHWNWEGREGQPISVWAYSNLDTVELFLNGRSLGRQAPPKDGHAEWSVPYAPGRLVAYGYKGDKLVLKAERRTAGPPARLVLTPDRPRLVADGQDVAVVNVSVVDKDGVVAPRAAVKVDFDVLGQGRLIGVGNGDPNSHEADKAAFRTTFNGWAQALVQTRKSAGAIRVWARSEDLTPAAVDFTSR</sequence>
<feature type="domain" description="Glycoside hydrolase family 2 catalytic" evidence="6">
    <location>
        <begin position="353"/>
        <end position="429"/>
    </location>
</feature>
<feature type="chain" id="PRO_5045661275" evidence="4">
    <location>
        <begin position="26"/>
        <end position="823"/>
    </location>
</feature>
<dbReference type="PRINTS" id="PR00132">
    <property type="entry name" value="GLHYDRLASE2"/>
</dbReference>
<dbReference type="EMBL" id="CP096040">
    <property type="protein sequence ID" value="USQ98458.1"/>
    <property type="molecule type" value="Genomic_DNA"/>
</dbReference>
<dbReference type="InterPro" id="IPR032311">
    <property type="entry name" value="DUF4982"/>
</dbReference>
<evidence type="ECO:0000259" key="8">
    <source>
        <dbReference type="Pfam" id="PF18565"/>
    </source>
</evidence>
<proteinExistence type="inferred from homology"/>
<protein>
    <submittedName>
        <fullName evidence="9">DUF4982 domain-containing protein</fullName>
    </submittedName>
</protein>
<dbReference type="Pfam" id="PF16355">
    <property type="entry name" value="DUF4982"/>
    <property type="match status" value="1"/>
</dbReference>
<dbReference type="PANTHER" id="PTHR42732:SF1">
    <property type="entry name" value="BETA-MANNOSIDASE"/>
    <property type="match status" value="1"/>
</dbReference>
<dbReference type="InterPro" id="IPR048230">
    <property type="entry name" value="GalA-like"/>
</dbReference>
<evidence type="ECO:0000256" key="4">
    <source>
        <dbReference type="SAM" id="SignalP"/>
    </source>
</evidence>
<evidence type="ECO:0000313" key="9">
    <source>
        <dbReference type="EMBL" id="USQ98458.1"/>
    </source>
</evidence>
<dbReference type="InterPro" id="IPR006102">
    <property type="entry name" value="Ig-like_GH2"/>
</dbReference>
<accession>A0ABY5A0X6</accession>
<dbReference type="InterPro" id="IPR017853">
    <property type="entry name" value="GH"/>
</dbReference>
<dbReference type="Pfam" id="PF02836">
    <property type="entry name" value="Glyco_hydro_2_C"/>
    <property type="match status" value="2"/>
</dbReference>
<dbReference type="Gene3D" id="2.60.40.10">
    <property type="entry name" value="Immunoglobulins"/>
    <property type="match status" value="3"/>
</dbReference>
<evidence type="ECO:0000259" key="7">
    <source>
        <dbReference type="Pfam" id="PF16355"/>
    </source>
</evidence>
<dbReference type="InterPro" id="IPR006103">
    <property type="entry name" value="Glyco_hydro_2_cat"/>
</dbReference>
<dbReference type="Proteomes" id="UP001057520">
    <property type="component" value="Chromosome"/>
</dbReference>
<dbReference type="InterPro" id="IPR051913">
    <property type="entry name" value="GH2_Domain-Containing"/>
</dbReference>
<evidence type="ECO:0000256" key="1">
    <source>
        <dbReference type="ARBA" id="ARBA00007401"/>
    </source>
</evidence>
<evidence type="ECO:0000259" key="6">
    <source>
        <dbReference type="Pfam" id="PF02836"/>
    </source>
</evidence>
<feature type="domain" description="Glycoside hydrolase family 2" evidence="8">
    <location>
        <begin position="717"/>
        <end position="818"/>
    </location>
</feature>
<organism evidence="9 10">
    <name type="scientific">Caulobacter segnis</name>
    <dbReference type="NCBI Taxonomy" id="88688"/>
    <lineage>
        <taxon>Bacteria</taxon>
        <taxon>Pseudomonadati</taxon>
        <taxon>Pseudomonadota</taxon>
        <taxon>Alphaproteobacteria</taxon>
        <taxon>Caulobacterales</taxon>
        <taxon>Caulobacteraceae</taxon>
        <taxon>Caulobacter</taxon>
    </lineage>
</organism>
<feature type="domain" description="Glycoside hydrolase family 2 catalytic" evidence="6">
    <location>
        <begin position="435"/>
        <end position="537"/>
    </location>
</feature>
<evidence type="ECO:0000256" key="3">
    <source>
        <dbReference type="ARBA" id="ARBA00023295"/>
    </source>
</evidence>
<evidence type="ECO:0000313" key="10">
    <source>
        <dbReference type="Proteomes" id="UP001057520"/>
    </source>
</evidence>
<dbReference type="SUPFAM" id="SSF51445">
    <property type="entry name" value="(Trans)glycosidases"/>
    <property type="match status" value="1"/>
</dbReference>